<organism evidence="1 2">
    <name type="scientific">Termitidicoccus mucosus</name>
    <dbReference type="NCBI Taxonomy" id="1184151"/>
    <lineage>
        <taxon>Bacteria</taxon>
        <taxon>Pseudomonadati</taxon>
        <taxon>Verrucomicrobiota</taxon>
        <taxon>Opitutia</taxon>
        <taxon>Opitutales</taxon>
        <taxon>Opitutaceae</taxon>
        <taxon>Termitidicoccus</taxon>
    </lineage>
</organism>
<reference evidence="1 2" key="1">
    <citation type="submission" date="2016-01" db="EMBL/GenBank/DDBJ databases">
        <title>High potential of lignocellulose degradation of a new Verrucomicrobia species.</title>
        <authorList>
            <person name="Wang Y."/>
            <person name="Shi Y."/>
            <person name="Qiu Z."/>
            <person name="Liu S."/>
            <person name="Yang H."/>
        </authorList>
    </citation>
    <scope>NUCLEOTIDE SEQUENCE [LARGE SCALE GENOMIC DNA]</scope>
    <source>
        <strain evidence="1 2">TSB47</strain>
    </source>
</reference>
<keyword evidence="2" id="KW-1185">Reference proteome</keyword>
<dbReference type="OrthoDB" id="2482871at2"/>
<protein>
    <submittedName>
        <fullName evidence="1">Uncharacterized protein</fullName>
    </submittedName>
</protein>
<dbReference type="STRING" id="1184151.AW736_07820"/>
<name>A0A178ILC7_9BACT</name>
<dbReference type="Proteomes" id="UP000078486">
    <property type="component" value="Unassembled WGS sequence"/>
</dbReference>
<dbReference type="AlphaFoldDB" id="A0A178ILC7"/>
<evidence type="ECO:0000313" key="2">
    <source>
        <dbReference type="Proteomes" id="UP000078486"/>
    </source>
</evidence>
<dbReference type="RefSeq" id="WP_068769611.1">
    <property type="nucleotide sequence ID" value="NZ_CP109796.1"/>
</dbReference>
<accession>A0A178ILC7</accession>
<proteinExistence type="predicted"/>
<evidence type="ECO:0000313" key="1">
    <source>
        <dbReference type="EMBL" id="OAM90471.1"/>
    </source>
</evidence>
<sequence length="802" mass="88012">MKSLTLEVSLKPFFNLDAAATLAVCREALCQYRALIGRADALSIMFWSADGSEILDYAGDLDAPMEWARFLGNANPHMPVPADPGRKSLHARNYLYREDAQPITYRRFADIARAWREAAAEIGREISVGATFDPGGEFAPSSFKYQRHREICLSNTMGKASFVACYATLHADQRRYAGYPDGIPEGTALGSFLGRQFRHFARDLGFDFLWLSNGFGFGLETWKTIGPLFDGEAFHPEGARELGGRIMDFWRDFRRECPDLPVRTRGTNLGTGTDLASDATPLRELYAGGFNFAPPPNSPWASINGDFGIELAGYQSRVVELPPGAGFPFRFYLHDPWWLNSPWIDRYEGQPHDIYLPLAVGRVSAEGRVSAAEHLSLITIDDSHGRMPERVPNESIPHLLRAWDERPDAAGPIVWLYPFDELHDSQLGPAPEPARLFHTDWFAREALNDGVPLNTVMSTRTFDALGARVGAVLAGRILVTPAPLAAGGEERLLAWADGGGSLIIYGPLEHAPGLRKRLGLMLAASLSDEFTVQTAQMEMDDCRSPRPATYTHRMVMSGGGLAEAPVNPAACLATATRGADVRALVAECITPAGGRLSWLRGPLPLSVSSEEHLPQPAALESTFPLSALLRQVLAGHGWRASFETEGRVQRHPVMALHRHANGWFFSGYMPDTTVGLTLHTPFGAPLLLGAETCLRDGVAHYRMPRAWRHECRVFVGQTSGVASATESCPAQVGVTRRLWIRGLKDAVVRFFPMAGSGPVTLWLNPEWPHIGGQSVPLREVATPHGPMLETTVRIDGTALLSW</sequence>
<dbReference type="EMBL" id="LRRQ01000057">
    <property type="protein sequence ID" value="OAM90471.1"/>
    <property type="molecule type" value="Genomic_DNA"/>
</dbReference>
<gene>
    <name evidence="1" type="ORF">AW736_07820</name>
</gene>
<comment type="caution">
    <text evidence="1">The sequence shown here is derived from an EMBL/GenBank/DDBJ whole genome shotgun (WGS) entry which is preliminary data.</text>
</comment>